<sequence>MNPARRHGFTLIELLVVIAIIAVLIALLLPAVQAAREAARRMQCTNNLKQLGLGLMNYETVNGAFPPKSIQTGIGTAVPTTAFDWGTSARLLPFMEQGPLFNSINFSFKYLDVAESTVGSMSLNVLLCPSEPRREPILFRGYYYGVNSYAWCVGDWYVYGGMSGPPPRCGFATNLSRRLADILDGASQTVFASEVRTYQPQLRHCFGDGSGGTFPTLNNPASTLDLAASIALITSSSTFGQCQMIAEGHTRWVKGDSYHGGFTTVLPPNTRALGPQNLDLDLTSIDEDDGGPTYAAITSRSYHPSGVNALFGDGRVQFIKNTIHFQSWRSLGTIGGGEIVSSDGY</sequence>
<dbReference type="InterPro" id="IPR027558">
    <property type="entry name" value="Pre_pil_HX9DG_C"/>
</dbReference>
<dbReference type="STRING" id="886293.Sinac_4533"/>
<dbReference type="AlphaFoldDB" id="L0DIN4"/>
<accession>L0DIN4</accession>
<keyword evidence="3" id="KW-1185">Reference proteome</keyword>
<dbReference type="eggNOG" id="COG2165">
    <property type="taxonomic scope" value="Bacteria"/>
</dbReference>
<gene>
    <name evidence="2" type="ordered locus">Sinac_4533</name>
</gene>
<dbReference type="HOGENOM" id="CLU_041661_0_0_0"/>
<dbReference type="EMBL" id="CP003364">
    <property type="protein sequence ID" value="AGA28715.1"/>
    <property type="molecule type" value="Genomic_DNA"/>
</dbReference>
<dbReference type="NCBIfam" id="TIGR02532">
    <property type="entry name" value="IV_pilin_GFxxxE"/>
    <property type="match status" value="1"/>
</dbReference>
<dbReference type="InterPro" id="IPR012902">
    <property type="entry name" value="N_methyl_site"/>
</dbReference>
<dbReference type="InterPro" id="IPR011453">
    <property type="entry name" value="DUF1559"/>
</dbReference>
<organism evidence="2 3">
    <name type="scientific">Singulisphaera acidiphila (strain ATCC BAA-1392 / DSM 18658 / VKM B-2454 / MOB10)</name>
    <dbReference type="NCBI Taxonomy" id="886293"/>
    <lineage>
        <taxon>Bacteria</taxon>
        <taxon>Pseudomonadati</taxon>
        <taxon>Planctomycetota</taxon>
        <taxon>Planctomycetia</taxon>
        <taxon>Isosphaerales</taxon>
        <taxon>Isosphaeraceae</taxon>
        <taxon>Singulisphaera</taxon>
    </lineage>
</organism>
<name>L0DIN4_SINAD</name>
<dbReference type="Proteomes" id="UP000010798">
    <property type="component" value="Chromosome"/>
</dbReference>
<evidence type="ECO:0000313" key="3">
    <source>
        <dbReference type="Proteomes" id="UP000010798"/>
    </source>
</evidence>
<dbReference type="PANTHER" id="PTHR30093">
    <property type="entry name" value="GENERAL SECRETION PATHWAY PROTEIN G"/>
    <property type="match status" value="1"/>
</dbReference>
<dbReference type="InterPro" id="IPR045584">
    <property type="entry name" value="Pilin-like"/>
</dbReference>
<dbReference type="PANTHER" id="PTHR30093:SF2">
    <property type="entry name" value="TYPE II SECRETION SYSTEM PROTEIN H"/>
    <property type="match status" value="1"/>
</dbReference>
<dbReference type="KEGG" id="saci:Sinac_4533"/>
<evidence type="ECO:0000313" key="2">
    <source>
        <dbReference type="EMBL" id="AGA28715.1"/>
    </source>
</evidence>
<dbReference type="Pfam" id="PF07596">
    <property type="entry name" value="SBP_bac_10"/>
    <property type="match status" value="1"/>
</dbReference>
<evidence type="ECO:0000259" key="1">
    <source>
        <dbReference type="Pfam" id="PF07596"/>
    </source>
</evidence>
<dbReference type="Pfam" id="PF07963">
    <property type="entry name" value="N_methyl"/>
    <property type="match status" value="1"/>
</dbReference>
<dbReference type="SUPFAM" id="SSF54523">
    <property type="entry name" value="Pili subunits"/>
    <property type="match status" value="1"/>
</dbReference>
<dbReference type="OrthoDB" id="254858at2"/>
<dbReference type="RefSeq" id="WP_015247831.1">
    <property type="nucleotide sequence ID" value="NC_019892.1"/>
</dbReference>
<protein>
    <submittedName>
        <fullName evidence="2">Prepilin-type N-terminal cleavage/methylation domain-containing protein</fullName>
    </submittedName>
</protein>
<dbReference type="PROSITE" id="PS00409">
    <property type="entry name" value="PROKAR_NTER_METHYL"/>
    <property type="match status" value="1"/>
</dbReference>
<dbReference type="Gene3D" id="3.30.700.10">
    <property type="entry name" value="Glycoprotein, Type 4 Pilin"/>
    <property type="match status" value="1"/>
</dbReference>
<feature type="domain" description="DUF1559" evidence="1">
    <location>
        <begin position="33"/>
        <end position="324"/>
    </location>
</feature>
<dbReference type="NCBIfam" id="TIGR04294">
    <property type="entry name" value="pre_pil_HX9DG"/>
    <property type="match status" value="1"/>
</dbReference>
<proteinExistence type="predicted"/>
<reference evidence="2 3" key="1">
    <citation type="submission" date="2012-02" db="EMBL/GenBank/DDBJ databases">
        <title>Complete sequence of chromosome of Singulisphaera acidiphila DSM 18658.</title>
        <authorList>
            <consortium name="US DOE Joint Genome Institute (JGI-PGF)"/>
            <person name="Lucas S."/>
            <person name="Copeland A."/>
            <person name="Lapidus A."/>
            <person name="Glavina del Rio T."/>
            <person name="Dalin E."/>
            <person name="Tice H."/>
            <person name="Bruce D."/>
            <person name="Goodwin L."/>
            <person name="Pitluck S."/>
            <person name="Peters L."/>
            <person name="Ovchinnikova G."/>
            <person name="Chertkov O."/>
            <person name="Kyrpides N."/>
            <person name="Mavromatis K."/>
            <person name="Ivanova N."/>
            <person name="Brettin T."/>
            <person name="Detter J.C."/>
            <person name="Han C."/>
            <person name="Larimer F."/>
            <person name="Land M."/>
            <person name="Hauser L."/>
            <person name="Markowitz V."/>
            <person name="Cheng J.-F."/>
            <person name="Hugenholtz P."/>
            <person name="Woyke T."/>
            <person name="Wu D."/>
            <person name="Tindall B."/>
            <person name="Pomrenke H."/>
            <person name="Brambilla E."/>
            <person name="Klenk H.-P."/>
            <person name="Eisen J.A."/>
        </authorList>
    </citation>
    <scope>NUCLEOTIDE SEQUENCE [LARGE SCALE GENOMIC DNA]</scope>
    <source>
        <strain evidence="3">ATCC BAA-1392 / DSM 18658 / VKM B-2454 / MOB10</strain>
    </source>
</reference>